<feature type="transmembrane region" description="Helical" evidence="6">
    <location>
        <begin position="52"/>
        <end position="69"/>
    </location>
</feature>
<dbReference type="SUPFAM" id="SSF103473">
    <property type="entry name" value="MFS general substrate transporter"/>
    <property type="match status" value="1"/>
</dbReference>
<dbReference type="InterPro" id="IPR020846">
    <property type="entry name" value="MFS_dom"/>
</dbReference>
<reference evidence="8 9" key="1">
    <citation type="journal article" date="2012" name="J. Bacteriol.">
        <title>Genome Sequence of Nitratireductor aquibiodomus Strain RA22.</title>
        <authorList>
            <person name="Singh A."/>
            <person name="Jangir P.K."/>
            <person name="Kumari C."/>
            <person name="Sharma R."/>
        </authorList>
    </citation>
    <scope>NUCLEOTIDE SEQUENCE [LARGE SCALE GENOMIC DNA]</scope>
    <source>
        <strain evidence="8 9">RA22</strain>
    </source>
</reference>
<evidence type="ECO:0000256" key="4">
    <source>
        <dbReference type="ARBA" id="ARBA00022989"/>
    </source>
</evidence>
<dbReference type="GO" id="GO:0016020">
    <property type="term" value="C:membrane"/>
    <property type="evidence" value="ECO:0007669"/>
    <property type="project" value="UniProtKB-SubCell"/>
</dbReference>
<dbReference type="RefSeq" id="WP_007010622.1">
    <property type="nucleotide sequence ID" value="NZ_AJXZ01000071.1"/>
</dbReference>
<dbReference type="InterPro" id="IPR011701">
    <property type="entry name" value="MFS"/>
</dbReference>
<feature type="transmembrane region" description="Helical" evidence="6">
    <location>
        <begin position="215"/>
        <end position="241"/>
    </location>
</feature>
<dbReference type="AlphaFoldDB" id="I5BQM4"/>
<feature type="transmembrane region" description="Helical" evidence="6">
    <location>
        <begin position="253"/>
        <end position="274"/>
    </location>
</feature>
<feature type="transmembrane region" description="Helical" evidence="6">
    <location>
        <begin position="162"/>
        <end position="182"/>
    </location>
</feature>
<gene>
    <name evidence="8" type="ORF">A33O_22152</name>
</gene>
<dbReference type="PANTHER" id="PTHR23505:SF79">
    <property type="entry name" value="PROTEIN SPINSTER"/>
    <property type="match status" value="1"/>
</dbReference>
<dbReference type="PANTHER" id="PTHR23505">
    <property type="entry name" value="SPINSTER"/>
    <property type="match status" value="1"/>
</dbReference>
<comment type="subcellular location">
    <subcellularLocation>
        <location evidence="1">Membrane</location>
        <topology evidence="1">Multi-pass membrane protein</topology>
    </subcellularLocation>
</comment>
<evidence type="ECO:0000256" key="2">
    <source>
        <dbReference type="ARBA" id="ARBA00022448"/>
    </source>
</evidence>
<proteinExistence type="predicted"/>
<comment type="caution">
    <text evidence="8">The sequence shown here is derived from an EMBL/GenBank/DDBJ whole genome shotgun (WGS) entry which is preliminary data.</text>
</comment>
<feature type="transmembrane region" description="Helical" evidence="6">
    <location>
        <begin position="101"/>
        <end position="122"/>
    </location>
</feature>
<evidence type="ECO:0000259" key="7">
    <source>
        <dbReference type="PROSITE" id="PS50850"/>
    </source>
</evidence>
<feature type="transmembrane region" description="Helical" evidence="6">
    <location>
        <begin position="311"/>
        <end position="334"/>
    </location>
</feature>
<evidence type="ECO:0000256" key="5">
    <source>
        <dbReference type="ARBA" id="ARBA00023136"/>
    </source>
</evidence>
<dbReference type="CDD" id="cd17328">
    <property type="entry name" value="MFS_spinster_like"/>
    <property type="match status" value="1"/>
</dbReference>
<evidence type="ECO:0000313" key="9">
    <source>
        <dbReference type="Proteomes" id="UP000004622"/>
    </source>
</evidence>
<dbReference type="OrthoDB" id="7442224at2"/>
<protein>
    <submittedName>
        <fullName evidence="8">Major facilitator superfamily transporter</fullName>
    </submittedName>
</protein>
<dbReference type="InterPro" id="IPR044770">
    <property type="entry name" value="MFS_spinster-like"/>
</dbReference>
<dbReference type="Gene3D" id="1.20.1250.20">
    <property type="entry name" value="MFS general substrate transporter like domains"/>
    <property type="match status" value="1"/>
</dbReference>
<dbReference type="Pfam" id="PF07690">
    <property type="entry name" value="MFS_1"/>
    <property type="match status" value="1"/>
</dbReference>
<evidence type="ECO:0000256" key="1">
    <source>
        <dbReference type="ARBA" id="ARBA00004141"/>
    </source>
</evidence>
<feature type="transmembrane region" description="Helical" evidence="6">
    <location>
        <begin position="381"/>
        <end position="401"/>
    </location>
</feature>
<keyword evidence="3 6" id="KW-0812">Transmembrane</keyword>
<name>I5BQM4_9HYPH</name>
<dbReference type="PROSITE" id="PS50850">
    <property type="entry name" value="MFS"/>
    <property type="match status" value="1"/>
</dbReference>
<feature type="transmembrane region" description="Helical" evidence="6">
    <location>
        <begin position="76"/>
        <end position="95"/>
    </location>
</feature>
<dbReference type="InterPro" id="IPR036259">
    <property type="entry name" value="MFS_trans_sf"/>
</dbReference>
<sequence length="418" mass="43777">MRGKSNAYALGVLTAVFAVNQLDRNILAITLDQIGTEFALTDTQLGLLSGPVFVVVYVLFGFPVAGLAARGNRRNIVSAATAIWSSLTIAMALAQNFAQLAMARLGVGIGEAGAVSPAHSMISDLYPPERRTSAMATFAAGANIGVLLAFLVGGIAGQAFGWRWAFVIAGLPGLLLALLLRFTVAEPQRADKTTAVRRGSLFLLTWRTIQNDRGLFHALCGLTVTGIVTFGALAWNAAFIMRAHGLSQSQTGIYLALGVGVLGGLGTWAGGAIADRLGADNPSWRLGVVIAAILIAKPFSIGFLLFPSAGPALACLAVSGSLAAVFWGPTYAFLHARVEPHMRPMATAIYMCAFNIVGVGVGPTFIGLASDMLFAGQGARSLAYAILLVQIAGVWGAWHYWRAMRTIAQVPEPAPQPA</sequence>
<dbReference type="GO" id="GO:0022857">
    <property type="term" value="F:transmembrane transporter activity"/>
    <property type="evidence" value="ECO:0007669"/>
    <property type="project" value="InterPro"/>
</dbReference>
<dbReference type="Proteomes" id="UP000004622">
    <property type="component" value="Unassembled WGS sequence"/>
</dbReference>
<keyword evidence="2" id="KW-0813">Transport</keyword>
<dbReference type="EMBL" id="AJXZ01000071">
    <property type="protein sequence ID" value="EIM71876.1"/>
    <property type="molecule type" value="Genomic_DNA"/>
</dbReference>
<feature type="transmembrane region" description="Helical" evidence="6">
    <location>
        <begin position="346"/>
        <end position="369"/>
    </location>
</feature>
<keyword evidence="5 6" id="KW-0472">Membrane</keyword>
<evidence type="ECO:0000256" key="3">
    <source>
        <dbReference type="ARBA" id="ARBA00022692"/>
    </source>
</evidence>
<organism evidence="8 9">
    <name type="scientific">Nitratireductor aquibiodomus RA22</name>
    <dbReference type="NCBI Taxonomy" id="1189611"/>
    <lineage>
        <taxon>Bacteria</taxon>
        <taxon>Pseudomonadati</taxon>
        <taxon>Pseudomonadota</taxon>
        <taxon>Alphaproteobacteria</taxon>
        <taxon>Hyphomicrobiales</taxon>
        <taxon>Phyllobacteriaceae</taxon>
        <taxon>Nitratireductor</taxon>
    </lineage>
</organism>
<accession>I5BQM4</accession>
<feature type="transmembrane region" description="Helical" evidence="6">
    <location>
        <begin position="286"/>
        <end position="305"/>
    </location>
</feature>
<evidence type="ECO:0000256" key="6">
    <source>
        <dbReference type="SAM" id="Phobius"/>
    </source>
</evidence>
<evidence type="ECO:0000313" key="8">
    <source>
        <dbReference type="EMBL" id="EIM71876.1"/>
    </source>
</evidence>
<keyword evidence="4 6" id="KW-1133">Transmembrane helix</keyword>
<feature type="transmembrane region" description="Helical" evidence="6">
    <location>
        <begin position="134"/>
        <end position="156"/>
    </location>
</feature>
<dbReference type="PATRIC" id="fig|1189611.3.peg.4447"/>
<feature type="domain" description="Major facilitator superfamily (MFS) profile" evidence="7">
    <location>
        <begin position="9"/>
        <end position="405"/>
    </location>
</feature>